<feature type="region of interest" description="Disordered" evidence="1">
    <location>
        <begin position="346"/>
        <end position="413"/>
    </location>
</feature>
<feature type="transmembrane region" description="Helical" evidence="2">
    <location>
        <begin position="197"/>
        <end position="219"/>
    </location>
</feature>
<evidence type="ECO:0000256" key="2">
    <source>
        <dbReference type="SAM" id="Phobius"/>
    </source>
</evidence>
<gene>
    <name evidence="3" type="ORF">DBV05_g9588</name>
</gene>
<dbReference type="EMBL" id="VCHE01000093">
    <property type="protein sequence ID" value="KAB2571748.1"/>
    <property type="molecule type" value="Genomic_DNA"/>
</dbReference>
<accession>A0A5N5D253</accession>
<keyword evidence="2" id="KW-0472">Membrane</keyword>
<keyword evidence="2" id="KW-1133">Transmembrane helix</keyword>
<evidence type="ECO:0000256" key="1">
    <source>
        <dbReference type="SAM" id="MobiDB-lite"/>
    </source>
</evidence>
<feature type="compositionally biased region" description="Acidic residues" evidence="1">
    <location>
        <begin position="388"/>
        <end position="399"/>
    </location>
</feature>
<keyword evidence="4" id="KW-1185">Reference proteome</keyword>
<dbReference type="Proteomes" id="UP000325902">
    <property type="component" value="Unassembled WGS sequence"/>
</dbReference>
<organism evidence="3 4">
    <name type="scientific">Lasiodiplodia theobromae</name>
    <dbReference type="NCBI Taxonomy" id="45133"/>
    <lineage>
        <taxon>Eukaryota</taxon>
        <taxon>Fungi</taxon>
        <taxon>Dikarya</taxon>
        <taxon>Ascomycota</taxon>
        <taxon>Pezizomycotina</taxon>
        <taxon>Dothideomycetes</taxon>
        <taxon>Dothideomycetes incertae sedis</taxon>
        <taxon>Botryosphaeriales</taxon>
        <taxon>Botryosphaeriaceae</taxon>
        <taxon>Lasiodiplodia</taxon>
    </lineage>
</organism>
<evidence type="ECO:0000313" key="4">
    <source>
        <dbReference type="Proteomes" id="UP000325902"/>
    </source>
</evidence>
<dbReference type="AlphaFoldDB" id="A0A5N5D253"/>
<protein>
    <submittedName>
        <fullName evidence="3">Uncharacterized protein</fullName>
    </submittedName>
</protein>
<feature type="transmembrane region" description="Helical" evidence="2">
    <location>
        <begin position="225"/>
        <end position="244"/>
    </location>
</feature>
<dbReference type="OrthoDB" id="1937642at2759"/>
<sequence length="413" mass="46400">MPLPDHSCKVINLESGYARENRNWVISRLLRDNEIYMAKKAKSRPDLGRALRVAIYESSPLPPQTHFMKGTHRLSTLLQFAVASIPCLLYGHPDVLLLTIFGTAMALVTGALPQWKAEKLPEEARSEKKKTIAITAGNGHKDVILLRNIGSRFDLEALSTFDGPCQAKPWRHVGFFTDKGPGKNTNVWTLHGMPWDFLLTCFVYVTFTAGWLVLLILAAGLQTRSWYLLIVCLIGTAQNALVAGKSLHPQDQPIPLILRDEILGNKVMDSLMDLQVTLEADPLFIDAKTSIVQSLREIYFPGRPREWNGEIEWWEGQRDKYDELRIADKKISRGIPRSRWFLTTKEKEAFTTGSQPEIPETHGQRLSGNDEGNTNDAIHSPALGGQGDDAETLQEDEETSPNSYNLVQMARWA</sequence>
<name>A0A5N5D253_9PEZI</name>
<keyword evidence="2" id="KW-0812">Transmembrane</keyword>
<reference evidence="3 4" key="1">
    <citation type="journal article" date="2019" name="Sci. Rep.">
        <title>A multi-omics analysis of the grapevine pathogen Lasiodiplodia theobromae reveals that temperature affects the expression of virulence- and pathogenicity-related genes.</title>
        <authorList>
            <person name="Felix C."/>
            <person name="Meneses R."/>
            <person name="Goncalves M.F.M."/>
            <person name="Tilleman L."/>
            <person name="Duarte A.S."/>
            <person name="Jorrin-Novo J.V."/>
            <person name="Van de Peer Y."/>
            <person name="Deforce D."/>
            <person name="Van Nieuwerburgh F."/>
            <person name="Esteves A.C."/>
            <person name="Alves A."/>
        </authorList>
    </citation>
    <scope>NUCLEOTIDE SEQUENCE [LARGE SCALE GENOMIC DNA]</scope>
    <source>
        <strain evidence="3 4">LA-SOL3</strain>
    </source>
</reference>
<feature type="compositionally biased region" description="Polar residues" evidence="1">
    <location>
        <begin position="364"/>
        <end position="377"/>
    </location>
</feature>
<comment type="caution">
    <text evidence="3">The sequence shown here is derived from an EMBL/GenBank/DDBJ whole genome shotgun (WGS) entry which is preliminary data.</text>
</comment>
<proteinExistence type="predicted"/>
<evidence type="ECO:0000313" key="3">
    <source>
        <dbReference type="EMBL" id="KAB2571748.1"/>
    </source>
</evidence>